<feature type="repeat" description="WD" evidence="1">
    <location>
        <begin position="627"/>
        <end position="654"/>
    </location>
</feature>
<feature type="region of interest" description="Disordered" evidence="2">
    <location>
        <begin position="1110"/>
        <end position="1152"/>
    </location>
</feature>
<evidence type="ECO:0000313" key="3">
    <source>
        <dbReference type="EMBL" id="GMI10083.1"/>
    </source>
</evidence>
<feature type="compositionally biased region" description="Gly residues" evidence="2">
    <location>
        <begin position="271"/>
        <end position="281"/>
    </location>
</feature>
<keyword evidence="1" id="KW-0853">WD repeat</keyword>
<gene>
    <name evidence="3" type="ORF">TrLO_g2339</name>
</gene>
<proteinExistence type="predicted"/>
<dbReference type="InterPro" id="IPR015943">
    <property type="entry name" value="WD40/YVTN_repeat-like_dom_sf"/>
</dbReference>
<name>A0A9W7KSK0_9STRA</name>
<dbReference type="InterPro" id="IPR036322">
    <property type="entry name" value="WD40_repeat_dom_sf"/>
</dbReference>
<dbReference type="Gene3D" id="2.130.10.10">
    <property type="entry name" value="YVTN repeat-like/Quinoprotein amine dehydrogenase"/>
    <property type="match status" value="1"/>
</dbReference>
<feature type="region of interest" description="Disordered" evidence="2">
    <location>
        <begin position="23"/>
        <end position="58"/>
    </location>
</feature>
<dbReference type="Proteomes" id="UP001165122">
    <property type="component" value="Unassembled WGS sequence"/>
</dbReference>
<evidence type="ECO:0000256" key="1">
    <source>
        <dbReference type="PROSITE-ProRule" id="PRU00221"/>
    </source>
</evidence>
<accession>A0A9W7KSK0</accession>
<keyword evidence="4" id="KW-1185">Reference proteome</keyword>
<dbReference type="EMBL" id="BRXW01000145">
    <property type="protein sequence ID" value="GMI10083.1"/>
    <property type="molecule type" value="Genomic_DNA"/>
</dbReference>
<dbReference type="InterPro" id="IPR001680">
    <property type="entry name" value="WD40_rpt"/>
</dbReference>
<feature type="compositionally biased region" description="Gly residues" evidence="2">
    <location>
        <begin position="1112"/>
        <end position="1123"/>
    </location>
</feature>
<feature type="region of interest" description="Disordered" evidence="2">
    <location>
        <begin position="267"/>
        <end position="288"/>
    </location>
</feature>
<organism evidence="3 4">
    <name type="scientific">Triparma laevis f. longispina</name>
    <dbReference type="NCBI Taxonomy" id="1714387"/>
    <lineage>
        <taxon>Eukaryota</taxon>
        <taxon>Sar</taxon>
        <taxon>Stramenopiles</taxon>
        <taxon>Ochrophyta</taxon>
        <taxon>Bolidophyceae</taxon>
        <taxon>Parmales</taxon>
        <taxon>Triparmaceae</taxon>
        <taxon>Triparma</taxon>
    </lineage>
</organism>
<feature type="compositionally biased region" description="Low complexity" evidence="2">
    <location>
        <begin position="1131"/>
        <end position="1140"/>
    </location>
</feature>
<protein>
    <submittedName>
        <fullName evidence="3">Uncharacterized protein</fullName>
    </submittedName>
</protein>
<dbReference type="PROSITE" id="PS50082">
    <property type="entry name" value="WD_REPEATS_2"/>
    <property type="match status" value="1"/>
</dbReference>
<reference evidence="4" key="1">
    <citation type="journal article" date="2023" name="Commun. Biol.">
        <title>Genome analysis of Parmales, the sister group of diatoms, reveals the evolutionary specialization of diatoms from phago-mixotrophs to photoautotrophs.</title>
        <authorList>
            <person name="Ban H."/>
            <person name="Sato S."/>
            <person name="Yoshikawa S."/>
            <person name="Yamada K."/>
            <person name="Nakamura Y."/>
            <person name="Ichinomiya M."/>
            <person name="Sato N."/>
            <person name="Blanc-Mathieu R."/>
            <person name="Endo H."/>
            <person name="Kuwata A."/>
            <person name="Ogata H."/>
        </authorList>
    </citation>
    <scope>NUCLEOTIDE SEQUENCE [LARGE SCALE GENOMIC DNA]</scope>
    <source>
        <strain evidence="4">NIES 3700</strain>
    </source>
</reference>
<dbReference type="OrthoDB" id="196741at2759"/>
<feature type="compositionally biased region" description="Low complexity" evidence="2">
    <location>
        <begin position="44"/>
        <end position="57"/>
    </location>
</feature>
<feature type="region of interest" description="Disordered" evidence="2">
    <location>
        <begin position="1164"/>
        <end position="1219"/>
    </location>
</feature>
<evidence type="ECO:0000256" key="2">
    <source>
        <dbReference type="SAM" id="MobiDB-lite"/>
    </source>
</evidence>
<dbReference type="AlphaFoldDB" id="A0A9W7KSK0"/>
<dbReference type="SMART" id="SM00320">
    <property type="entry name" value="WD40"/>
    <property type="match status" value="3"/>
</dbReference>
<dbReference type="SUPFAM" id="SSF50978">
    <property type="entry name" value="WD40 repeat-like"/>
    <property type="match status" value="1"/>
</dbReference>
<sequence length="1219" mass="128209">MLSCTSDTRLLLIPSSTGLISVNTGVNPRQPVHVGLEDESVDPNNNNNKNQTDNASNTTRQNLLTLATAIKPQSSGTCLVLSTLTTNNGVVSTSLTLKILKDGIYCNSGSVTLPALSSPLKKSNDDGSVSRLGVRAGSVTTCVQFCTHDCDLFAVSETFFANENVDEGADSGTNPGGPRVQHRLHLLKVESEPQGQEGSDDVALSLNLLGSNNLRDNYVESDVDGVMKEAEDLMSSLNAAGGVRGDDREGVDSEVIMSDADLIASLSQSVSGGGGGGGGNNNDGPSKSRKISFSWLPATRKIITVQWGEVWYWSTKVNGNNTGLTLENQDSADSRLKGNFDLVTSSCTNVVLPPLKRVNNLRLEQQKKPKSPEDDLVVIVAGKAPGKVMRIDGSGNIVSSIECQLADEEMRNRISFTCACVCGKYVVLGGDDGGLYFIDSDTFKFVERLSIDYPASHRVKLNLRTNVLNSMKSARMNKKGAGGGVRAGVKKGEKVKKEKAMEMKRVQKSREKKKEKFCGLDGGVRSPCIWVGVTGPQITNRGRGPKIVAEYADGTVCLHSVPFSFEVKKGEEGGGGGVGEEDEGFVRVGHSVTGAVYASTFASSSHSARILKLNDNVGGAKKGGGGPGASLLFTGGADQSIHIWKISEQHQLQSHFGGVVTLPASPVAVIDVPKSVNERMSYVNFGSAEGLAVGDWLAKGGKLLAEEGLESIDVSVLPPLTVTSITVNNNGNEVAIGCANGGIKIYDLTPGNGGKCTYSCDSKVAALGVFDDPDEVLKTPPTIVTSLAFDVNVEGRGSSRNSQYLTVQHSSGWAGVLNRSSCFRGGEVVASHWHESFWGWGAVGGVGLPSSVGLMTSDGVDSFSIVNEGGGGAATKKHSLVRRRCKHTTQNQRLATLNGGTGGLWVNSIGAGDEEEDGMGMGMEWPGLMGAAGGCVKYKSDSVIVGAVVHPSHQYVVFVTAKGTVFIYHIWLAELRGIFPVAPGPEDNVRGLCVDPWGLYVAVGIGKGKGGEGFINEVEMFEIATGDNALAAPELKVGLRGTMASASFCWSSDGNSLVFVGPRGNVEMRQLPTFMIANMADLKRQMRMDEGFWHHFPMYVGVSPEVAMSVSGRGGGGGGGGSRAGSPQRVSRNSSRSSLRGTGGGGGLGSRAQSKANFSMISEMSQSEVEEDGGYGGIPKMTVGEDDLAGQSMGRAGEGNTESKSTLFGRHSEASSMTF</sequence>
<comment type="caution">
    <text evidence="3">The sequence shown here is derived from an EMBL/GenBank/DDBJ whole genome shotgun (WGS) entry which is preliminary data.</text>
</comment>
<evidence type="ECO:0000313" key="4">
    <source>
        <dbReference type="Proteomes" id="UP001165122"/>
    </source>
</evidence>